<protein>
    <submittedName>
        <fullName evidence="3">VWFA-related protein</fullName>
    </submittedName>
</protein>
<proteinExistence type="predicted"/>
<dbReference type="InterPro" id="IPR017802">
    <property type="entry name" value="VWFA-rel_acidobac-type"/>
</dbReference>
<keyword evidence="2" id="KW-0732">Signal</keyword>
<accession>A0A7W7ZQA9</accession>
<evidence type="ECO:0000313" key="3">
    <source>
        <dbReference type="EMBL" id="MBB5063296.1"/>
    </source>
</evidence>
<dbReference type="EMBL" id="JACHIO010000005">
    <property type="protein sequence ID" value="MBB5063296.1"/>
    <property type="molecule type" value="Genomic_DNA"/>
</dbReference>
<evidence type="ECO:0000256" key="2">
    <source>
        <dbReference type="SAM" id="SignalP"/>
    </source>
</evidence>
<dbReference type="RefSeq" id="WP_184254332.1">
    <property type="nucleotide sequence ID" value="NZ_JACHIO010000005.1"/>
</dbReference>
<dbReference type="NCBIfam" id="TIGR03436">
    <property type="entry name" value="acidobact_VWFA"/>
    <property type="match status" value="1"/>
</dbReference>
<dbReference type="AlphaFoldDB" id="A0A7W7ZQA9"/>
<reference evidence="3 4" key="1">
    <citation type="submission" date="2020-08" db="EMBL/GenBank/DDBJ databases">
        <title>Genomic Encyclopedia of Type Strains, Phase IV (KMG-V): Genome sequencing to study the core and pangenomes of soil and plant-associated prokaryotes.</title>
        <authorList>
            <person name="Whitman W."/>
        </authorList>
    </citation>
    <scope>NUCLEOTIDE SEQUENCE [LARGE SCALE GENOMIC DNA]</scope>
    <source>
        <strain evidence="3 4">X5P3</strain>
    </source>
</reference>
<name>A0A7W7ZQA9_9BACT</name>
<feature type="region of interest" description="Disordered" evidence="1">
    <location>
        <begin position="41"/>
        <end position="62"/>
    </location>
</feature>
<feature type="signal peptide" evidence="2">
    <location>
        <begin position="1"/>
        <end position="34"/>
    </location>
</feature>
<evidence type="ECO:0000313" key="4">
    <source>
        <dbReference type="Proteomes" id="UP000584867"/>
    </source>
</evidence>
<feature type="chain" id="PRO_5030708832" evidence="2">
    <location>
        <begin position="35"/>
        <end position="559"/>
    </location>
</feature>
<evidence type="ECO:0000256" key="1">
    <source>
        <dbReference type="SAM" id="MobiDB-lite"/>
    </source>
</evidence>
<sequence>MRSLSASVSAAASASLPLSLSLVLALSLGLAAGAQQPAAPAPAAAPAQAPTQVEQQQAPSTATNTIRRNVRLVVLDGVVVDKQGKAVTDLKREEFHITEDGAPQQIRNFEVPGQYTPTPDVTINSTADLDRLAPRAPVNIVLLDEFNTRFEDMAFARYSLKKWLEKQPDKLDTPTMLIAVDLQHFTVLRDYTQNKEEILNALDHHFVAYPWQVHQFAWVAERYNTALYSLRRIAEASIGHFGHKNMIWIGRGFPTFDYSLVSADTQLSVHSSVEQTVNELRDARVTLYTIDPAGLQVNPGEYGRAAALFAPFGGDPDFQALARATGGRNLYGRNDVDAEIGTSVRDGSSLYTLTYVPTDNSEEEHNRFRKIKVTLDRPGLTFATREGYYPNRAPARPNNEGKMGKRLASELANAGSSNMAYDAVSFTVTTSPTDSNTFKFHVEPRGVPWYFTDGSKPRYTRLIVMSTTFDRKGKELKADGRRMEFKAPASAPATGRIEIPLDFEVKFDAVPKAVRARLVVRVEASGRMGTADLTLGPGATASSFATQDAAAPASAPATP</sequence>
<organism evidence="3 4">
    <name type="scientific">Granulicella mallensis</name>
    <dbReference type="NCBI Taxonomy" id="940614"/>
    <lineage>
        <taxon>Bacteria</taxon>
        <taxon>Pseudomonadati</taxon>
        <taxon>Acidobacteriota</taxon>
        <taxon>Terriglobia</taxon>
        <taxon>Terriglobales</taxon>
        <taxon>Acidobacteriaceae</taxon>
        <taxon>Granulicella</taxon>
    </lineage>
</organism>
<feature type="compositionally biased region" description="Low complexity" evidence="1">
    <location>
        <begin position="41"/>
        <end position="50"/>
    </location>
</feature>
<gene>
    <name evidence="3" type="ORF">HDF15_001636</name>
</gene>
<dbReference type="Proteomes" id="UP000584867">
    <property type="component" value="Unassembled WGS sequence"/>
</dbReference>
<comment type="caution">
    <text evidence="3">The sequence shown here is derived from an EMBL/GenBank/DDBJ whole genome shotgun (WGS) entry which is preliminary data.</text>
</comment>
<feature type="compositionally biased region" description="Polar residues" evidence="1">
    <location>
        <begin position="51"/>
        <end position="62"/>
    </location>
</feature>